<sequence>MARTKRLLRHVYVLSALTSFWAAFLVFQTTVWTSWIRYSTYRHSDIAVFAMSAGLFILTLKLALLAHCVRCRVGLTLSQTTLRWAPVYALLVAVSSSVLVAGGHFFALASYRFYVDLDSGAIPVNKRCNESLYNGDLSKNDIFLRPSGWSFHFACTALWDAHIVGGVFWLVALCATVILQYEFRLHGNRTLGFLEENAGRAPAG</sequence>
<keyword evidence="1" id="KW-1133">Transmembrane helix</keyword>
<keyword evidence="1" id="KW-0472">Membrane</keyword>
<feature type="transmembrane region" description="Helical" evidence="1">
    <location>
        <begin position="12"/>
        <end position="34"/>
    </location>
</feature>
<feature type="transmembrane region" description="Helical" evidence="1">
    <location>
        <begin position="157"/>
        <end position="179"/>
    </location>
</feature>
<protein>
    <submittedName>
        <fullName evidence="3">Uncharacterized protein</fullName>
    </submittedName>
</protein>
<organism evidence="2 3">
    <name type="scientific">Plectus sambesii</name>
    <dbReference type="NCBI Taxonomy" id="2011161"/>
    <lineage>
        <taxon>Eukaryota</taxon>
        <taxon>Metazoa</taxon>
        <taxon>Ecdysozoa</taxon>
        <taxon>Nematoda</taxon>
        <taxon>Chromadorea</taxon>
        <taxon>Plectida</taxon>
        <taxon>Plectina</taxon>
        <taxon>Plectoidea</taxon>
        <taxon>Plectidae</taxon>
        <taxon>Plectus</taxon>
    </lineage>
</organism>
<dbReference type="AlphaFoldDB" id="A0A914UT64"/>
<evidence type="ECO:0000256" key="1">
    <source>
        <dbReference type="SAM" id="Phobius"/>
    </source>
</evidence>
<feature type="transmembrane region" description="Helical" evidence="1">
    <location>
        <begin position="46"/>
        <end position="66"/>
    </location>
</feature>
<evidence type="ECO:0000313" key="2">
    <source>
        <dbReference type="Proteomes" id="UP000887566"/>
    </source>
</evidence>
<dbReference type="WBParaSite" id="PSAMB.scaffold11980size3026.g34536.t1">
    <property type="protein sequence ID" value="PSAMB.scaffold11980size3026.g34536.t1"/>
    <property type="gene ID" value="PSAMB.scaffold11980size3026.g34536"/>
</dbReference>
<accession>A0A914UT64</accession>
<feature type="transmembrane region" description="Helical" evidence="1">
    <location>
        <begin position="87"/>
        <end position="109"/>
    </location>
</feature>
<keyword evidence="2" id="KW-1185">Reference proteome</keyword>
<name>A0A914UT64_9BILA</name>
<keyword evidence="1" id="KW-0812">Transmembrane</keyword>
<reference evidence="3" key="1">
    <citation type="submission" date="2022-11" db="UniProtKB">
        <authorList>
            <consortium name="WormBaseParasite"/>
        </authorList>
    </citation>
    <scope>IDENTIFICATION</scope>
</reference>
<dbReference type="Proteomes" id="UP000887566">
    <property type="component" value="Unplaced"/>
</dbReference>
<evidence type="ECO:0000313" key="3">
    <source>
        <dbReference type="WBParaSite" id="PSAMB.scaffold11980size3026.g34536.t1"/>
    </source>
</evidence>
<proteinExistence type="predicted"/>